<keyword evidence="8 11" id="KW-0472">Membrane</keyword>
<proteinExistence type="inferred from homology"/>
<accession>U3KTJ3</accession>
<comment type="subcellular location">
    <subcellularLocation>
        <location evidence="1">Membrane</location>
        <topology evidence="1">Multi-pass membrane protein</topology>
    </subcellularLocation>
</comment>
<evidence type="ECO:0000256" key="10">
    <source>
        <dbReference type="ARBA" id="ARBA00049551"/>
    </source>
</evidence>
<name>U3KTJ3_9HEXA</name>
<comment type="catalytic activity">
    <reaction evidence="10">
        <text>a ubiquinone + NADH + 5 H(+)(in) = a ubiquinol + NAD(+) + 4 H(+)(out)</text>
        <dbReference type="Rhea" id="RHEA:29091"/>
        <dbReference type="Rhea" id="RHEA-COMP:9565"/>
        <dbReference type="Rhea" id="RHEA-COMP:9566"/>
        <dbReference type="ChEBI" id="CHEBI:15378"/>
        <dbReference type="ChEBI" id="CHEBI:16389"/>
        <dbReference type="ChEBI" id="CHEBI:17976"/>
        <dbReference type="ChEBI" id="CHEBI:57540"/>
        <dbReference type="ChEBI" id="CHEBI:57945"/>
        <dbReference type="EC" id="7.1.1.2"/>
    </reaction>
</comment>
<evidence type="ECO:0000256" key="1">
    <source>
        <dbReference type="ARBA" id="ARBA00004141"/>
    </source>
</evidence>
<dbReference type="GO" id="GO:0008137">
    <property type="term" value="F:NADH dehydrogenase (ubiquinone) activity"/>
    <property type="evidence" value="ECO:0007669"/>
    <property type="project" value="UniProtKB-EC"/>
</dbReference>
<reference evidence="12" key="2">
    <citation type="journal article" date="2014" name="Genome Biol. Evol.">
        <title>Comparative analysis of mitochondrial genomes in diplura (hexapoda, arthropoda): taxon sampling is crucial for phylogenetic inferences.</title>
        <authorList>
            <person name="Chen W.J."/>
            <person name="Koch M."/>
            <person name="Mallatt J.M."/>
            <person name="Luan Y.X."/>
        </authorList>
    </citation>
    <scope>NUCLEOTIDE SEQUENCE</scope>
</reference>
<keyword evidence="5" id="KW-1278">Translocase</keyword>
<comment type="similarity">
    <text evidence="2">Belongs to the complex I subunit 4L family.</text>
</comment>
<dbReference type="GeneID" id="17427388"/>
<dbReference type="CTD" id="4539"/>
<dbReference type="AlphaFoldDB" id="U3KTJ3"/>
<reference evidence="12" key="1">
    <citation type="submission" date="2011-11" db="EMBL/GenBank/DDBJ databases">
        <authorList>
            <person name="Chen W.-J."/>
            <person name="Luan Y.-X."/>
        </authorList>
    </citation>
    <scope>NUCLEOTIDE SEQUENCE</scope>
</reference>
<dbReference type="Gene3D" id="1.10.287.3510">
    <property type="match status" value="1"/>
</dbReference>
<evidence type="ECO:0000256" key="4">
    <source>
        <dbReference type="ARBA" id="ARBA00022692"/>
    </source>
</evidence>
<evidence type="ECO:0000256" key="8">
    <source>
        <dbReference type="ARBA" id="ARBA00023136"/>
    </source>
</evidence>
<evidence type="ECO:0000256" key="2">
    <source>
        <dbReference type="ARBA" id="ARBA00010519"/>
    </source>
</evidence>
<evidence type="ECO:0000256" key="7">
    <source>
        <dbReference type="ARBA" id="ARBA00023027"/>
    </source>
</evidence>
<dbReference type="EMBL" id="JN990601">
    <property type="protein sequence ID" value="AEV44882.1"/>
    <property type="molecule type" value="Genomic_DNA"/>
</dbReference>
<evidence type="ECO:0000256" key="6">
    <source>
        <dbReference type="ARBA" id="ARBA00022989"/>
    </source>
</evidence>
<dbReference type="InterPro" id="IPR039428">
    <property type="entry name" value="NUOK/Mnh_C1-like"/>
</dbReference>
<keyword evidence="6 11" id="KW-1133">Transmembrane helix</keyword>
<keyword evidence="12" id="KW-0496">Mitochondrion</keyword>
<evidence type="ECO:0000313" key="12">
    <source>
        <dbReference type="EMBL" id="AEV44882.1"/>
    </source>
</evidence>
<geneLocation type="mitochondrion" evidence="12"/>
<evidence type="ECO:0000256" key="3">
    <source>
        <dbReference type="ARBA" id="ARBA00016612"/>
    </source>
</evidence>
<protein>
    <recommendedName>
        <fullName evidence="3">NADH-ubiquinone oxidoreductase chain 4L</fullName>
    </recommendedName>
    <alternativeName>
        <fullName evidence="9">NADH dehydrogenase subunit 4L</fullName>
    </alternativeName>
</protein>
<keyword evidence="4 11" id="KW-0812">Transmembrane</keyword>
<feature type="transmembrane region" description="Helical" evidence="11">
    <location>
        <begin position="55"/>
        <end position="79"/>
    </location>
</feature>
<dbReference type="GO" id="GO:0016020">
    <property type="term" value="C:membrane"/>
    <property type="evidence" value="ECO:0007669"/>
    <property type="project" value="UniProtKB-SubCell"/>
</dbReference>
<evidence type="ECO:0000256" key="11">
    <source>
        <dbReference type="SAM" id="Phobius"/>
    </source>
</evidence>
<organism evidence="12">
    <name type="scientific">Lepidocampa weberi</name>
    <dbReference type="NCBI Taxonomy" id="165470"/>
    <lineage>
        <taxon>Eukaryota</taxon>
        <taxon>Metazoa</taxon>
        <taxon>Ecdysozoa</taxon>
        <taxon>Arthropoda</taxon>
        <taxon>Hexapoda</taxon>
        <taxon>Diplura</taxon>
        <taxon>Rhabdura</taxon>
        <taxon>Campodeoidea</taxon>
        <taxon>Campodeidae</taxon>
        <taxon>Lepidocampa</taxon>
    </lineage>
</organism>
<keyword evidence="7" id="KW-0520">NAD</keyword>
<evidence type="ECO:0000256" key="5">
    <source>
        <dbReference type="ARBA" id="ARBA00022967"/>
    </source>
</evidence>
<dbReference type="Pfam" id="PF00420">
    <property type="entry name" value="Oxidored_q2"/>
    <property type="match status" value="1"/>
</dbReference>
<gene>
    <name evidence="12" type="primary">ND4L</name>
</gene>
<evidence type="ECO:0000256" key="9">
    <source>
        <dbReference type="ARBA" id="ARBA00031586"/>
    </source>
</evidence>
<feature type="transmembrane region" description="Helical" evidence="11">
    <location>
        <begin position="23"/>
        <end position="48"/>
    </location>
</feature>
<dbReference type="RefSeq" id="YP_008757617.1">
    <property type="nucleotide sequence ID" value="NC_022675.1"/>
</dbReference>
<sequence>MLLLGVVGFGVFAGLLGLFLKHNYLLVMLMMLEYCMLSLFFIMSMFLLELSGDLYFMLFFLTVSVCEGVLGLGILVSMVRSYGNDYFMGLSVLQC</sequence>